<evidence type="ECO:0000313" key="8">
    <source>
        <dbReference type="Proteomes" id="UP000275281"/>
    </source>
</evidence>
<evidence type="ECO:0000256" key="5">
    <source>
        <dbReference type="PIRSR" id="PIRSR001227-1"/>
    </source>
</evidence>
<dbReference type="InterPro" id="IPR043146">
    <property type="entry name" value="Penicillin_amidase_N_B-knob"/>
</dbReference>
<dbReference type="Gene3D" id="3.60.20.10">
    <property type="entry name" value="Glutamine Phosphoribosylpyrophosphate, subunit 1, domain 1"/>
    <property type="match status" value="1"/>
</dbReference>
<dbReference type="PANTHER" id="PTHR34218:SF4">
    <property type="entry name" value="ACYL-HOMOSERINE LACTONE ACYLASE QUIP"/>
    <property type="match status" value="1"/>
</dbReference>
<dbReference type="InterPro" id="IPR023343">
    <property type="entry name" value="Penicillin_amidase_dom1"/>
</dbReference>
<dbReference type="InterPro" id="IPR014395">
    <property type="entry name" value="Pen/GL7ACA/AHL_acylase"/>
</dbReference>
<feature type="binding site" evidence="6">
    <location>
        <position position="325"/>
    </location>
    <ligand>
        <name>Ca(2+)</name>
        <dbReference type="ChEBI" id="CHEBI:29108"/>
    </ligand>
</feature>
<keyword evidence="2" id="KW-0378">Hydrolase</keyword>
<keyword evidence="6" id="KW-0479">Metal-binding</keyword>
<feature type="binding site" evidence="6">
    <location>
        <position position="328"/>
    </location>
    <ligand>
        <name>Ca(2+)</name>
        <dbReference type="ChEBI" id="CHEBI:29108"/>
    </ligand>
</feature>
<name>A0A3N5YNL3_9ALTE</name>
<accession>A0A3N5YNL3</accession>
<dbReference type="InterPro" id="IPR029055">
    <property type="entry name" value="Ntn_hydrolases_N"/>
</dbReference>
<dbReference type="InterPro" id="IPR043147">
    <property type="entry name" value="Penicillin_amidase_A-knob"/>
</dbReference>
<comment type="similarity">
    <text evidence="1">Belongs to the peptidase S45 family.</text>
</comment>
<protein>
    <submittedName>
        <fullName evidence="7">Penicillin acylase family protein</fullName>
    </submittedName>
</protein>
<dbReference type="OrthoDB" id="9760084at2"/>
<dbReference type="GO" id="GO:0046872">
    <property type="term" value="F:metal ion binding"/>
    <property type="evidence" value="ECO:0007669"/>
    <property type="project" value="UniProtKB-KW"/>
</dbReference>
<dbReference type="Proteomes" id="UP000275281">
    <property type="component" value="Unassembled WGS sequence"/>
</dbReference>
<evidence type="ECO:0000256" key="3">
    <source>
        <dbReference type="ARBA" id="ARBA00023145"/>
    </source>
</evidence>
<sequence length="762" mass="84889">MLKLIKFALITLLTLIVCACGLAYYSFTGSLPVLDGQKSSVEITYPGTIARDRLGHAVITAQTNEDTAYLLGYAHAQDRLFQMDTQRRAASGRLSEIVGAATIEIDKQTRFFQFEARANEIIKLLPESQRNLLAHYSAGVNDAVDELSFLPFEYLLTQSTFEPWQPKDSLLVIYSMYLDLQLGQVNRDLAFTRIAHHFGRNMVDFILQPSHHQAALDGSRVVDSAQVPRLPQQVARSRHILEEPLDIGSNNWAVSGQLTDSTSAMLANDMHLSLRVPIIWYRTQLNYVEGDEQISVTGVSLPGIPGVVVGTNGYIAWGFTNANLDNTDWIELNNDTDIEPVTAVIQVANADPIEIELQQSQFGPVRTVEGINYALRWAALQPYATNLNLVQLARTKSVKDALSVASGFGIPVQNLMLADSAGSIAWTPAGAVSARKTPSNLALNEKDYDDNWRHFETELPYVVNPANHRLWTANARVISSHDLKRFGDGGYAIGARGEQIRDRLFEHNSFGESDFYAIQLDNEARFLIPWHALLYKTLASHKDVHPIALEHVQNWRSCACPDSVGYTLVRRFRSQVISELFDPIATKLSAEHVRFTPIMRHIEPSTWDVLNQKPDDWLPPGHGSWDAFLLGAFEQSLTSLKAEFGNNANLQQLAWGEVNRLAVKHPLSSVIPFIGTRLNMPTQAGYGDSYMPAVQAPRFGASQRLFVRPGDLDKAILTLPGGQSAHPLSPFYTAGFSDYIQHNATPLLPQEIVHELHFYPQE</sequence>
<dbReference type="GO" id="GO:0016811">
    <property type="term" value="F:hydrolase activity, acting on carbon-nitrogen (but not peptide) bonds, in linear amides"/>
    <property type="evidence" value="ECO:0007669"/>
    <property type="project" value="InterPro"/>
</dbReference>
<dbReference type="Gene3D" id="1.10.439.10">
    <property type="entry name" value="Penicillin Amidohydrolase, domain 1"/>
    <property type="match status" value="1"/>
</dbReference>
<evidence type="ECO:0000256" key="4">
    <source>
        <dbReference type="ARBA" id="ARBA00038735"/>
    </source>
</evidence>
<dbReference type="PANTHER" id="PTHR34218">
    <property type="entry name" value="PEPTIDASE S45 PENICILLIN AMIDASE"/>
    <property type="match status" value="1"/>
</dbReference>
<dbReference type="Gene3D" id="2.30.120.10">
    <property type="match status" value="1"/>
</dbReference>
<evidence type="ECO:0000256" key="6">
    <source>
        <dbReference type="PIRSR" id="PIRSR001227-2"/>
    </source>
</evidence>
<evidence type="ECO:0000256" key="2">
    <source>
        <dbReference type="ARBA" id="ARBA00022801"/>
    </source>
</evidence>
<dbReference type="SUPFAM" id="SSF56235">
    <property type="entry name" value="N-terminal nucleophile aminohydrolases (Ntn hydrolases)"/>
    <property type="match status" value="1"/>
</dbReference>
<dbReference type="RefSeq" id="WP_124027154.1">
    <property type="nucleotide sequence ID" value="NZ_JBHRSN010000015.1"/>
</dbReference>
<proteinExistence type="inferred from homology"/>
<comment type="caution">
    <text evidence="7">The sequence shown here is derived from an EMBL/GenBank/DDBJ whole genome shotgun (WGS) entry which is preliminary data.</text>
</comment>
<dbReference type="EMBL" id="RPOK01000002">
    <property type="protein sequence ID" value="RPJ67251.1"/>
    <property type="molecule type" value="Genomic_DNA"/>
</dbReference>
<comment type="subunit">
    <text evidence="4">Heterodimer of an alpha subunit and a beta subunit processed from the same precursor.</text>
</comment>
<organism evidence="7 8">
    <name type="scientific">Alteromonas sediminis</name>
    <dbReference type="NCBI Taxonomy" id="2259342"/>
    <lineage>
        <taxon>Bacteria</taxon>
        <taxon>Pseudomonadati</taxon>
        <taxon>Pseudomonadota</taxon>
        <taxon>Gammaproteobacteria</taxon>
        <taxon>Alteromonadales</taxon>
        <taxon>Alteromonadaceae</taxon>
        <taxon>Alteromonas/Salinimonas group</taxon>
        <taxon>Alteromonas</taxon>
    </lineage>
</organism>
<dbReference type="PIRSF" id="PIRSF001227">
    <property type="entry name" value="Pen_acylase"/>
    <property type="match status" value="1"/>
</dbReference>
<reference evidence="7 8" key="1">
    <citation type="submission" date="2018-11" db="EMBL/GenBank/DDBJ databases">
        <authorList>
            <person name="Ye M.-Q."/>
            <person name="Du Z.-J."/>
        </authorList>
    </citation>
    <scope>NUCLEOTIDE SEQUENCE [LARGE SCALE GENOMIC DNA]</scope>
    <source>
        <strain evidence="7 8">U0105</strain>
    </source>
</reference>
<comment type="cofactor">
    <cofactor evidence="6">
        <name>Ca(2+)</name>
        <dbReference type="ChEBI" id="CHEBI:29108"/>
    </cofactor>
    <text evidence="6">Binds 1 Ca(2+) ion per dimer.</text>
</comment>
<feature type="active site" description="Nucleophile" evidence="5">
    <location>
        <position position="249"/>
    </location>
</feature>
<dbReference type="Pfam" id="PF01804">
    <property type="entry name" value="Penicil_amidase"/>
    <property type="match status" value="1"/>
</dbReference>
<evidence type="ECO:0000256" key="1">
    <source>
        <dbReference type="ARBA" id="ARBA00006586"/>
    </source>
</evidence>
<keyword evidence="6" id="KW-0106">Calcium</keyword>
<dbReference type="AlphaFoldDB" id="A0A3N5YNL3"/>
<dbReference type="PROSITE" id="PS51257">
    <property type="entry name" value="PROKAR_LIPOPROTEIN"/>
    <property type="match status" value="1"/>
</dbReference>
<dbReference type="Gene3D" id="1.10.1400.10">
    <property type="match status" value="1"/>
</dbReference>
<evidence type="ECO:0000313" key="7">
    <source>
        <dbReference type="EMBL" id="RPJ67251.1"/>
    </source>
</evidence>
<dbReference type="GO" id="GO:0017000">
    <property type="term" value="P:antibiotic biosynthetic process"/>
    <property type="evidence" value="ECO:0007669"/>
    <property type="project" value="InterPro"/>
</dbReference>
<dbReference type="InterPro" id="IPR002692">
    <property type="entry name" value="S45"/>
</dbReference>
<dbReference type="CDD" id="cd03747">
    <property type="entry name" value="Ntn_PGA_like"/>
    <property type="match status" value="1"/>
</dbReference>
<keyword evidence="8" id="KW-1185">Reference proteome</keyword>
<gene>
    <name evidence="7" type="ORF">DRW07_06875</name>
</gene>
<keyword evidence="3" id="KW-0865">Zymogen</keyword>